<organism evidence="13 14">
    <name type="scientific">Verticillium longisporum</name>
    <name type="common">Verticillium dahliae var. longisporum</name>
    <dbReference type="NCBI Taxonomy" id="100787"/>
    <lineage>
        <taxon>Eukaryota</taxon>
        <taxon>Fungi</taxon>
        <taxon>Dikarya</taxon>
        <taxon>Ascomycota</taxon>
        <taxon>Pezizomycotina</taxon>
        <taxon>Sordariomycetes</taxon>
        <taxon>Hypocreomycetidae</taxon>
        <taxon>Glomerellales</taxon>
        <taxon>Plectosphaerellaceae</taxon>
        <taxon>Verticillium</taxon>
    </lineage>
</organism>
<evidence type="ECO:0000313" key="13">
    <source>
        <dbReference type="EMBL" id="CRK19565.1"/>
    </source>
</evidence>
<dbReference type="GO" id="GO:0006227">
    <property type="term" value="P:dUDP biosynthetic process"/>
    <property type="evidence" value="ECO:0007669"/>
    <property type="project" value="TreeGrafter"/>
</dbReference>
<keyword evidence="9" id="KW-0067">ATP-binding</keyword>
<keyword evidence="14" id="KW-1185">Reference proteome</keyword>
<dbReference type="Gene3D" id="3.40.50.300">
    <property type="entry name" value="P-loop containing nucleotide triphosphate hydrolases"/>
    <property type="match status" value="1"/>
</dbReference>
<dbReference type="GO" id="GO:0006235">
    <property type="term" value="P:dTTP biosynthetic process"/>
    <property type="evidence" value="ECO:0007669"/>
    <property type="project" value="TreeGrafter"/>
</dbReference>
<dbReference type="Pfam" id="PF02223">
    <property type="entry name" value="Thymidylate_kin"/>
    <property type="match status" value="1"/>
</dbReference>
<feature type="compositionally biased region" description="Low complexity" evidence="10">
    <location>
        <begin position="515"/>
        <end position="530"/>
    </location>
</feature>
<feature type="region of interest" description="Disordered" evidence="10">
    <location>
        <begin position="491"/>
        <end position="555"/>
    </location>
</feature>
<dbReference type="InterPro" id="IPR021109">
    <property type="entry name" value="Peptidase_aspartic_dom_sf"/>
</dbReference>
<dbReference type="NCBIfam" id="TIGR00041">
    <property type="entry name" value="DTMP_kinase"/>
    <property type="match status" value="1"/>
</dbReference>
<feature type="domain" description="Peptidase A1" evidence="12">
    <location>
        <begin position="67"/>
        <end position="375"/>
    </location>
</feature>
<dbReference type="InterPro" id="IPR039430">
    <property type="entry name" value="Thymidylate_kin-like_dom"/>
</dbReference>
<dbReference type="Pfam" id="PF00026">
    <property type="entry name" value="Asp"/>
    <property type="match status" value="1"/>
</dbReference>
<dbReference type="GO" id="GO:0004550">
    <property type="term" value="F:nucleoside diphosphate kinase activity"/>
    <property type="evidence" value="ECO:0007669"/>
    <property type="project" value="TreeGrafter"/>
</dbReference>
<keyword evidence="8" id="KW-0418">Kinase</keyword>
<evidence type="ECO:0000256" key="1">
    <source>
        <dbReference type="ARBA" id="ARBA00004992"/>
    </source>
</evidence>
<feature type="signal peptide" evidence="11">
    <location>
        <begin position="1"/>
        <end position="19"/>
    </location>
</feature>
<feature type="compositionally biased region" description="Polar residues" evidence="10">
    <location>
        <begin position="395"/>
        <end position="427"/>
    </location>
</feature>
<keyword evidence="6" id="KW-0545">Nucleotide biosynthesis</keyword>
<comment type="similarity">
    <text evidence="2">Belongs to the thymidylate kinase family.</text>
</comment>
<proteinExistence type="inferred from homology"/>
<evidence type="ECO:0000256" key="7">
    <source>
        <dbReference type="ARBA" id="ARBA00022741"/>
    </source>
</evidence>
<evidence type="ECO:0000256" key="11">
    <source>
        <dbReference type="SAM" id="SignalP"/>
    </source>
</evidence>
<dbReference type="InterPro" id="IPR033121">
    <property type="entry name" value="PEPTIDASE_A1"/>
</dbReference>
<evidence type="ECO:0000256" key="8">
    <source>
        <dbReference type="ARBA" id="ARBA00022777"/>
    </source>
</evidence>
<evidence type="ECO:0000259" key="12">
    <source>
        <dbReference type="PROSITE" id="PS51767"/>
    </source>
</evidence>
<keyword evidence="11" id="KW-0732">Signal</keyword>
<keyword evidence="5" id="KW-0808">Transferase</keyword>
<dbReference type="InterPro" id="IPR027417">
    <property type="entry name" value="P-loop_NTPase"/>
</dbReference>
<dbReference type="SUPFAM" id="SSF52540">
    <property type="entry name" value="P-loop containing nucleoside triphosphate hydrolases"/>
    <property type="match status" value="1"/>
</dbReference>
<dbReference type="PROSITE" id="PS51767">
    <property type="entry name" value="PEPTIDASE_A1"/>
    <property type="match status" value="1"/>
</dbReference>
<dbReference type="HAMAP" id="MF_00165">
    <property type="entry name" value="Thymidylate_kinase"/>
    <property type="match status" value="1"/>
</dbReference>
<evidence type="ECO:0000256" key="5">
    <source>
        <dbReference type="ARBA" id="ARBA00022679"/>
    </source>
</evidence>
<dbReference type="GO" id="GO:0005829">
    <property type="term" value="C:cytosol"/>
    <property type="evidence" value="ECO:0007669"/>
    <property type="project" value="TreeGrafter"/>
</dbReference>
<dbReference type="GO" id="GO:0005634">
    <property type="term" value="C:nucleus"/>
    <property type="evidence" value="ECO:0007669"/>
    <property type="project" value="TreeGrafter"/>
</dbReference>
<dbReference type="Proteomes" id="UP000044602">
    <property type="component" value="Unassembled WGS sequence"/>
</dbReference>
<dbReference type="GO" id="GO:0004798">
    <property type="term" value="F:dTMP kinase activity"/>
    <property type="evidence" value="ECO:0007669"/>
    <property type="project" value="UniProtKB-EC"/>
</dbReference>
<dbReference type="GO" id="GO:0005524">
    <property type="term" value="F:ATP binding"/>
    <property type="evidence" value="ECO:0007669"/>
    <property type="project" value="UniProtKB-KW"/>
</dbReference>
<reference evidence="13 14" key="1">
    <citation type="submission" date="2015-05" db="EMBL/GenBank/DDBJ databases">
        <authorList>
            <person name="Wang D.B."/>
            <person name="Wang M."/>
        </authorList>
    </citation>
    <scope>NUCLEOTIDE SEQUENCE [LARGE SCALE GENOMIC DNA]</scope>
    <source>
        <strain evidence="13">VL1</strain>
    </source>
</reference>
<dbReference type="PROSITE" id="PS01331">
    <property type="entry name" value="THYMIDYLATE_KINASE"/>
    <property type="match status" value="1"/>
</dbReference>
<evidence type="ECO:0000256" key="6">
    <source>
        <dbReference type="ARBA" id="ARBA00022727"/>
    </source>
</evidence>
<sequence>MNPSLHGLVLAAILGLAGAVPGNLRSPAPLGFTDKLQGPRNVGPRGVEATFVKATLVNGDDVSASFYSIKVKVGTLPQEVGLLLNSRSDITWVPSLEFNARKSITFSNRSLGSVDVVYGDPTVTPPSLMKFHLDLHEDVMTIGGISIPKQRFGIAKPHEGDIGAFSIGPDRDLGYEAGKPFNSVLDNLAAQKAIASRTYSLDLRDFDDPKAGLLFGGANTGRFEGKLVKRPLVKDELGTWEPSLVLTGLGQSTSNGAQEVYSVDPNHSTLTLDTSNQYLRLTHAFADPLLRDMGAVNNGKDAYTAPCSLRDGPGSWDFKFGEATIKIPYKDIIQDAVLEKGTPFFQSAYISYDFDNQQVALAQAADCEGKVVTFGSGPNAIPDLTGCKPAVRADPSSSKTGHTTRPSNSTTSATGTERMTGHPTLTSTMYETRVATITACPTTVHDCPLGGVTTEIITKTTTWCPGSDTVITLDYLAGAKHFVVKPTPTPGLVCDDEDEDQHDGGASHKSGGEGNNNSKDTPGNNGNNNQKPPPSGVDKGTPVQNGGKTGTKYPPDSVVTAAGVTLYSVAFYNVAFATFLAVLFFQMASINDLAIAAIATSTEAVASKAAVSPEKEATALSIGMDDEQLVAPESAITRGALVILEGLDRSGKTTQVKLLEQRFVELGKKVKVMRFPDRSTPIGQMIDAYLKSSVEMDDHVIHLLFSANRWEAVKTIRQLLASGTTILCDRYYHSGIVYSAAKHNPSLSLHWARAPDIGLPRPDLVLFLDLDEATAKSRGGWGGEVYEHGEMQRRVRELFWGLAMGRIGADGGLGDEDRRVDREFRQEEEDLVVVDAGASVEEVAEGIWEKVQPRVELVEKGQLGASVRSVA</sequence>
<keyword evidence="7" id="KW-0547">Nucleotide-binding</keyword>
<feature type="region of interest" description="Disordered" evidence="10">
    <location>
        <begin position="385"/>
        <end position="427"/>
    </location>
</feature>
<accession>A0A0G4LCY2</accession>
<dbReference type="Gene3D" id="2.40.70.10">
    <property type="entry name" value="Acid Proteases"/>
    <property type="match status" value="2"/>
</dbReference>
<dbReference type="EC" id="2.7.4.9" evidence="3"/>
<dbReference type="STRING" id="100787.A0A0G4LCY2"/>
<evidence type="ECO:0000256" key="2">
    <source>
        <dbReference type="ARBA" id="ARBA00009776"/>
    </source>
</evidence>
<comment type="pathway">
    <text evidence="1">Pyrimidine metabolism; dTTP biosynthesis.</text>
</comment>
<evidence type="ECO:0000256" key="10">
    <source>
        <dbReference type="SAM" id="MobiDB-lite"/>
    </source>
</evidence>
<protein>
    <recommendedName>
        <fullName evidence="4">Thymidylate kinase</fullName>
        <ecNumber evidence="3">2.7.4.9</ecNumber>
    </recommendedName>
</protein>
<dbReference type="SUPFAM" id="SSF50630">
    <property type="entry name" value="Acid proteases"/>
    <property type="match status" value="1"/>
</dbReference>
<feature type="chain" id="PRO_5002566598" description="Thymidylate kinase" evidence="11">
    <location>
        <begin position="20"/>
        <end position="871"/>
    </location>
</feature>
<dbReference type="PANTHER" id="PTHR10344:SF1">
    <property type="entry name" value="THYMIDYLATE KINASE"/>
    <property type="match status" value="1"/>
</dbReference>
<dbReference type="FunFam" id="3.40.50.300:FF:000679">
    <property type="entry name" value="Thymidylate kinase"/>
    <property type="match status" value="1"/>
</dbReference>
<dbReference type="AlphaFoldDB" id="A0A0G4LCY2"/>
<evidence type="ECO:0000256" key="4">
    <source>
        <dbReference type="ARBA" id="ARBA00017144"/>
    </source>
</evidence>
<evidence type="ECO:0000256" key="3">
    <source>
        <dbReference type="ARBA" id="ARBA00012980"/>
    </source>
</evidence>
<dbReference type="PANTHER" id="PTHR10344">
    <property type="entry name" value="THYMIDYLATE KINASE"/>
    <property type="match status" value="1"/>
</dbReference>
<dbReference type="GO" id="GO:0006233">
    <property type="term" value="P:dTDP biosynthetic process"/>
    <property type="evidence" value="ECO:0007669"/>
    <property type="project" value="InterPro"/>
</dbReference>
<dbReference type="EMBL" id="CVQH01010890">
    <property type="protein sequence ID" value="CRK19565.1"/>
    <property type="molecule type" value="Genomic_DNA"/>
</dbReference>
<gene>
    <name evidence="13" type="ORF">BN1708_012672</name>
</gene>
<evidence type="ECO:0000256" key="9">
    <source>
        <dbReference type="ARBA" id="ARBA00022840"/>
    </source>
</evidence>
<evidence type="ECO:0000313" key="14">
    <source>
        <dbReference type="Proteomes" id="UP000044602"/>
    </source>
</evidence>
<name>A0A0G4LCY2_VERLO</name>
<dbReference type="InterPro" id="IPR018094">
    <property type="entry name" value="Thymidylate_kinase"/>
</dbReference>
<dbReference type="CDD" id="cd01672">
    <property type="entry name" value="TMPK"/>
    <property type="match status" value="1"/>
</dbReference>
<dbReference type="InterPro" id="IPR018095">
    <property type="entry name" value="Thymidylate_kin_CS"/>
</dbReference>